<dbReference type="AlphaFoldDB" id="A0A4S4D0M8"/>
<comment type="caution">
    <text evidence="5">The sequence shown here is derived from an EMBL/GenBank/DDBJ whole genome shotgun (WGS) entry which is preliminary data.</text>
</comment>
<dbReference type="InterPro" id="IPR032675">
    <property type="entry name" value="LRR_dom_sf"/>
</dbReference>
<dbReference type="Pfam" id="PF00560">
    <property type="entry name" value="LRR_1"/>
    <property type="match status" value="2"/>
</dbReference>
<dbReference type="Gene3D" id="3.80.10.10">
    <property type="entry name" value="Ribonuclease Inhibitor"/>
    <property type="match status" value="1"/>
</dbReference>
<evidence type="ECO:0000256" key="3">
    <source>
        <dbReference type="ARBA" id="ARBA00022737"/>
    </source>
</evidence>
<dbReference type="STRING" id="542762.A0A4S4D0M8"/>
<dbReference type="Proteomes" id="UP000306102">
    <property type="component" value="Unassembled WGS sequence"/>
</dbReference>
<dbReference type="InterPro" id="IPR001611">
    <property type="entry name" value="Leu-rich_rpt"/>
</dbReference>
<evidence type="ECO:0000256" key="2">
    <source>
        <dbReference type="ARBA" id="ARBA00022729"/>
    </source>
</evidence>
<evidence type="ECO:0000259" key="4">
    <source>
        <dbReference type="Pfam" id="PF08263"/>
    </source>
</evidence>
<proteinExistence type="predicted"/>
<keyword evidence="6" id="KW-1185">Reference proteome</keyword>
<evidence type="ECO:0000256" key="1">
    <source>
        <dbReference type="ARBA" id="ARBA00022614"/>
    </source>
</evidence>
<dbReference type="InterPro" id="IPR013210">
    <property type="entry name" value="LRR_N_plant-typ"/>
</dbReference>
<organism evidence="5 6">
    <name type="scientific">Camellia sinensis var. sinensis</name>
    <name type="common">China tea</name>
    <dbReference type="NCBI Taxonomy" id="542762"/>
    <lineage>
        <taxon>Eukaryota</taxon>
        <taxon>Viridiplantae</taxon>
        <taxon>Streptophyta</taxon>
        <taxon>Embryophyta</taxon>
        <taxon>Tracheophyta</taxon>
        <taxon>Spermatophyta</taxon>
        <taxon>Magnoliopsida</taxon>
        <taxon>eudicotyledons</taxon>
        <taxon>Gunneridae</taxon>
        <taxon>Pentapetalae</taxon>
        <taxon>asterids</taxon>
        <taxon>Ericales</taxon>
        <taxon>Theaceae</taxon>
        <taxon>Camellia</taxon>
    </lineage>
</organism>
<feature type="domain" description="Leucine-rich repeat-containing N-terminal plant-type" evidence="4">
    <location>
        <begin position="56"/>
        <end position="91"/>
    </location>
</feature>
<gene>
    <name evidence="5" type="ORF">TEA_006053</name>
</gene>
<evidence type="ECO:0000313" key="6">
    <source>
        <dbReference type="Proteomes" id="UP000306102"/>
    </source>
</evidence>
<evidence type="ECO:0000313" key="5">
    <source>
        <dbReference type="EMBL" id="THF95752.1"/>
    </source>
</evidence>
<keyword evidence="3" id="KW-0677">Repeat</keyword>
<dbReference type="FunFam" id="3.80.10.10:FF:000024">
    <property type="entry name" value="Somatic embryogenesis receptor kinase 1"/>
    <property type="match status" value="1"/>
</dbReference>
<dbReference type="Pfam" id="PF08263">
    <property type="entry name" value="LRRNT_2"/>
    <property type="match status" value="1"/>
</dbReference>
<name>A0A4S4D0M8_CAMSN</name>
<sequence>MRSAFDSGFSDCFWVKNGGDLATPELGFCGNCGFRNAVSGTIGFLHLSLDNAIHCDALHGLRTNLEDPNNVLQSWDPTLVNPCTWFHVTCNNDNSVIRVDLGNAALSGQLVPQLGQLKNLQYLELYSNNISGPIPSDLGNLTDLVSLDLYLNGFTGPIPDTLGKLSKLRFLCVFLSLT</sequence>
<keyword evidence="1" id="KW-0433">Leucine-rich repeat</keyword>
<keyword evidence="2" id="KW-0732">Signal</keyword>
<reference evidence="5 6" key="1">
    <citation type="journal article" date="2018" name="Proc. Natl. Acad. Sci. U.S.A.">
        <title>Draft genome sequence of Camellia sinensis var. sinensis provides insights into the evolution of the tea genome and tea quality.</title>
        <authorList>
            <person name="Wei C."/>
            <person name="Yang H."/>
            <person name="Wang S."/>
            <person name="Zhao J."/>
            <person name="Liu C."/>
            <person name="Gao L."/>
            <person name="Xia E."/>
            <person name="Lu Y."/>
            <person name="Tai Y."/>
            <person name="She G."/>
            <person name="Sun J."/>
            <person name="Cao H."/>
            <person name="Tong W."/>
            <person name="Gao Q."/>
            <person name="Li Y."/>
            <person name="Deng W."/>
            <person name="Jiang X."/>
            <person name="Wang W."/>
            <person name="Chen Q."/>
            <person name="Zhang S."/>
            <person name="Li H."/>
            <person name="Wu J."/>
            <person name="Wang P."/>
            <person name="Li P."/>
            <person name="Shi C."/>
            <person name="Zheng F."/>
            <person name="Jian J."/>
            <person name="Huang B."/>
            <person name="Shan D."/>
            <person name="Shi M."/>
            <person name="Fang C."/>
            <person name="Yue Y."/>
            <person name="Li F."/>
            <person name="Li D."/>
            <person name="Wei S."/>
            <person name="Han B."/>
            <person name="Jiang C."/>
            <person name="Yin Y."/>
            <person name="Xia T."/>
            <person name="Zhang Z."/>
            <person name="Bennetzen J.L."/>
            <person name="Zhao S."/>
            <person name="Wan X."/>
        </authorList>
    </citation>
    <scope>NUCLEOTIDE SEQUENCE [LARGE SCALE GENOMIC DNA]</scope>
    <source>
        <strain evidence="6">cv. Shuchazao</strain>
        <tissue evidence="5">Leaf</tissue>
    </source>
</reference>
<protein>
    <recommendedName>
        <fullName evidence="4">Leucine-rich repeat-containing N-terminal plant-type domain-containing protein</fullName>
    </recommendedName>
</protein>
<accession>A0A4S4D0M8</accession>
<dbReference type="EMBL" id="SDRB02013182">
    <property type="protein sequence ID" value="THF95752.1"/>
    <property type="molecule type" value="Genomic_DNA"/>
</dbReference>
<dbReference type="SUPFAM" id="SSF52058">
    <property type="entry name" value="L domain-like"/>
    <property type="match status" value="1"/>
</dbReference>
<dbReference type="PANTHER" id="PTHR47988">
    <property type="entry name" value="SOMATIC EMBRYOGENESIS RECEPTOR KINASE 1"/>
    <property type="match status" value="1"/>
</dbReference>